<evidence type="ECO:0000313" key="3">
    <source>
        <dbReference type="Proteomes" id="UP001500151"/>
    </source>
</evidence>
<sequence length="52" mass="5648">MTGLGAESSDLLHHLLLDRAIKVVIVVLALGILALGMTVIWRRAGRANKRLD</sequence>
<feature type="transmembrane region" description="Helical" evidence="1">
    <location>
        <begin position="20"/>
        <end position="41"/>
    </location>
</feature>
<keyword evidence="1" id="KW-0472">Membrane</keyword>
<comment type="caution">
    <text evidence="2">The sequence shown here is derived from an EMBL/GenBank/DDBJ whole genome shotgun (WGS) entry which is preliminary data.</text>
</comment>
<protein>
    <submittedName>
        <fullName evidence="2">Uncharacterized protein</fullName>
    </submittedName>
</protein>
<organism evidence="2 3">
    <name type="scientific">Streptomyces vastus</name>
    <dbReference type="NCBI Taxonomy" id="285451"/>
    <lineage>
        <taxon>Bacteria</taxon>
        <taxon>Bacillati</taxon>
        <taxon>Actinomycetota</taxon>
        <taxon>Actinomycetes</taxon>
        <taxon>Kitasatosporales</taxon>
        <taxon>Streptomycetaceae</taxon>
        <taxon>Streptomyces</taxon>
    </lineage>
</organism>
<keyword evidence="1" id="KW-0812">Transmembrane</keyword>
<name>A0ABP6E7M7_9ACTN</name>
<evidence type="ECO:0000256" key="1">
    <source>
        <dbReference type="SAM" id="Phobius"/>
    </source>
</evidence>
<keyword evidence="3" id="KW-1185">Reference proteome</keyword>
<gene>
    <name evidence="2" type="ORF">GCM10010307_81220</name>
</gene>
<proteinExistence type="predicted"/>
<dbReference type="Proteomes" id="UP001500151">
    <property type="component" value="Unassembled WGS sequence"/>
</dbReference>
<dbReference type="RefSeq" id="WP_344396500.1">
    <property type="nucleotide sequence ID" value="NZ_BAAASJ010000122.1"/>
</dbReference>
<evidence type="ECO:0000313" key="2">
    <source>
        <dbReference type="EMBL" id="GAA2662296.1"/>
    </source>
</evidence>
<keyword evidence="1" id="KW-1133">Transmembrane helix</keyword>
<dbReference type="EMBL" id="BAAASJ010000122">
    <property type="protein sequence ID" value="GAA2662296.1"/>
    <property type="molecule type" value="Genomic_DNA"/>
</dbReference>
<accession>A0ABP6E7M7</accession>
<reference evidence="3" key="1">
    <citation type="journal article" date="2019" name="Int. J. Syst. Evol. Microbiol.">
        <title>The Global Catalogue of Microorganisms (GCM) 10K type strain sequencing project: providing services to taxonomists for standard genome sequencing and annotation.</title>
        <authorList>
            <consortium name="The Broad Institute Genomics Platform"/>
            <consortium name="The Broad Institute Genome Sequencing Center for Infectious Disease"/>
            <person name="Wu L."/>
            <person name="Ma J."/>
        </authorList>
    </citation>
    <scope>NUCLEOTIDE SEQUENCE [LARGE SCALE GENOMIC DNA]</scope>
    <source>
        <strain evidence="3">JCM 4524</strain>
    </source>
</reference>